<keyword evidence="7" id="KW-1185">Reference proteome</keyword>
<dbReference type="AlphaFoldDB" id="A0A918MYM5"/>
<dbReference type="GO" id="GO:0005829">
    <property type="term" value="C:cytosol"/>
    <property type="evidence" value="ECO:0007669"/>
    <property type="project" value="TreeGrafter"/>
</dbReference>
<dbReference type="PANTHER" id="PTHR30419:SF8">
    <property type="entry name" value="NITROGEN ASSIMILATION TRANSCRIPTIONAL ACTIVATOR-RELATED"/>
    <property type="match status" value="1"/>
</dbReference>
<dbReference type="Pfam" id="PF03466">
    <property type="entry name" value="LysR_substrate"/>
    <property type="match status" value="1"/>
</dbReference>
<feature type="domain" description="HTH lysR-type" evidence="5">
    <location>
        <begin position="12"/>
        <end position="69"/>
    </location>
</feature>
<feature type="domain" description="HTH lysR-type" evidence="5">
    <location>
        <begin position="319"/>
        <end position="376"/>
    </location>
</feature>
<evidence type="ECO:0000313" key="7">
    <source>
        <dbReference type="Proteomes" id="UP000608345"/>
    </source>
</evidence>
<dbReference type="PROSITE" id="PS50931">
    <property type="entry name" value="HTH_LYSR"/>
    <property type="match status" value="2"/>
</dbReference>
<gene>
    <name evidence="6" type="ORF">GCM10011450_18680</name>
</gene>
<sequence>MGVKNIRFLRGVDFRAMTQFCHLCQTQQLAKSAEQLQIARSGLSETVRFLENQFKLKLFRRANKKFLPTETALVLSNGFQQLGLLESFARRNANTPHHELSWIKIRFPVHFYCGHLSGAFFQSLYQCAEEFPKTLFWPEFTNSYFEGGLTTEGWEPEWYKISQSDIVISGQSGHLLRNGFQQTGRWVILHAQGVPLGQASGVQEIRQHKLILPRMPWSILQQATNICAENDFSFEYDEKDYIQLLSAPPGNHKVVLLNEIFLDPMFDSHWKITPLSCEERAVMQIVHYDEHPVLRYFEQVFSQSLNRVEGDRHDFQPGTSLRQWHYFDRVLATGSMRQAAHELFLAQPAVSTQIRNFEQTLETVAINRKKGSRSMDVTSSGLFLADMAKGMQETLDHLETYVSSQQLQQYRHLTLGVLPSVDVHSKLSELIVNQVAKWQQYYPDVRLEIIEDKQNVLTALLRSQHIHLAFIETKVPWLIQDSVSVPEEMGVVISPALLQAIDAGKKKKLGWPDIKHYPLVLPRRGSGLRTLIDQHCFEQGIVLQAEVESDSLNINQRWIVEGKYATILPQSAADSLIQAGQAVFLPLHPSLKRILRLSYLKNRPLNDVEKNLIDFLRFRIEAYSDLN</sequence>
<dbReference type="InterPro" id="IPR050950">
    <property type="entry name" value="HTH-type_LysR_regulators"/>
</dbReference>
<dbReference type="InterPro" id="IPR005119">
    <property type="entry name" value="LysR_subst-bd"/>
</dbReference>
<evidence type="ECO:0000259" key="5">
    <source>
        <dbReference type="PROSITE" id="PS50931"/>
    </source>
</evidence>
<comment type="caution">
    <text evidence="6">The sequence shown here is derived from an EMBL/GenBank/DDBJ whole genome shotgun (WGS) entry which is preliminary data.</text>
</comment>
<proteinExistence type="inferred from homology"/>
<dbReference type="InterPro" id="IPR036388">
    <property type="entry name" value="WH-like_DNA-bd_sf"/>
</dbReference>
<dbReference type="Pfam" id="PF00126">
    <property type="entry name" value="HTH_1"/>
    <property type="match status" value="2"/>
</dbReference>
<dbReference type="RefSeq" id="WP_189385219.1">
    <property type="nucleotide sequence ID" value="NZ_BAABFY010000047.1"/>
</dbReference>
<protein>
    <recommendedName>
        <fullName evidence="5">HTH lysR-type domain-containing protein</fullName>
    </recommendedName>
</protein>
<evidence type="ECO:0000256" key="3">
    <source>
        <dbReference type="ARBA" id="ARBA00023125"/>
    </source>
</evidence>
<evidence type="ECO:0000313" key="6">
    <source>
        <dbReference type="EMBL" id="GGW88687.1"/>
    </source>
</evidence>
<evidence type="ECO:0000256" key="4">
    <source>
        <dbReference type="ARBA" id="ARBA00023163"/>
    </source>
</evidence>
<evidence type="ECO:0000256" key="2">
    <source>
        <dbReference type="ARBA" id="ARBA00023015"/>
    </source>
</evidence>
<dbReference type="InterPro" id="IPR000847">
    <property type="entry name" value="LysR_HTH_N"/>
</dbReference>
<accession>A0A918MYM5</accession>
<comment type="similarity">
    <text evidence="1">Belongs to the LysR transcriptional regulatory family.</text>
</comment>
<dbReference type="Gene3D" id="1.10.10.10">
    <property type="entry name" value="Winged helix-like DNA-binding domain superfamily/Winged helix DNA-binding domain"/>
    <property type="match status" value="2"/>
</dbReference>
<dbReference type="InterPro" id="IPR036390">
    <property type="entry name" value="WH_DNA-bd_sf"/>
</dbReference>
<reference evidence="6" key="2">
    <citation type="submission" date="2020-09" db="EMBL/GenBank/DDBJ databases">
        <authorList>
            <person name="Sun Q."/>
            <person name="Kim S."/>
        </authorList>
    </citation>
    <scope>NUCLEOTIDE SEQUENCE</scope>
    <source>
        <strain evidence="6">KCTC 23732</strain>
    </source>
</reference>
<dbReference type="Proteomes" id="UP000608345">
    <property type="component" value="Unassembled WGS sequence"/>
</dbReference>
<dbReference type="GO" id="GO:0003700">
    <property type="term" value="F:DNA-binding transcription factor activity"/>
    <property type="evidence" value="ECO:0007669"/>
    <property type="project" value="InterPro"/>
</dbReference>
<dbReference type="CDD" id="cd05466">
    <property type="entry name" value="PBP2_LTTR_substrate"/>
    <property type="match status" value="1"/>
</dbReference>
<keyword evidence="4" id="KW-0804">Transcription</keyword>
<dbReference type="PANTHER" id="PTHR30419">
    <property type="entry name" value="HTH-TYPE TRANSCRIPTIONAL REGULATOR YBHD"/>
    <property type="match status" value="1"/>
</dbReference>
<keyword evidence="2" id="KW-0805">Transcription regulation</keyword>
<organism evidence="6 7">
    <name type="scientific">Advenella faeciporci</name>
    <dbReference type="NCBI Taxonomy" id="797535"/>
    <lineage>
        <taxon>Bacteria</taxon>
        <taxon>Pseudomonadati</taxon>
        <taxon>Pseudomonadota</taxon>
        <taxon>Betaproteobacteria</taxon>
        <taxon>Burkholderiales</taxon>
        <taxon>Alcaligenaceae</taxon>
    </lineage>
</organism>
<reference evidence="6" key="1">
    <citation type="journal article" date="2014" name="Int. J. Syst. Evol. Microbiol.">
        <title>Complete genome sequence of Corynebacterium casei LMG S-19264T (=DSM 44701T), isolated from a smear-ripened cheese.</title>
        <authorList>
            <consortium name="US DOE Joint Genome Institute (JGI-PGF)"/>
            <person name="Walter F."/>
            <person name="Albersmeier A."/>
            <person name="Kalinowski J."/>
            <person name="Ruckert C."/>
        </authorList>
    </citation>
    <scope>NUCLEOTIDE SEQUENCE</scope>
    <source>
        <strain evidence="6">KCTC 23732</strain>
    </source>
</reference>
<keyword evidence="3" id="KW-0238">DNA-binding</keyword>
<dbReference type="SUPFAM" id="SSF53850">
    <property type="entry name" value="Periplasmic binding protein-like II"/>
    <property type="match status" value="1"/>
</dbReference>
<dbReference type="GO" id="GO:0003677">
    <property type="term" value="F:DNA binding"/>
    <property type="evidence" value="ECO:0007669"/>
    <property type="project" value="UniProtKB-KW"/>
</dbReference>
<dbReference type="Gene3D" id="3.40.190.290">
    <property type="match status" value="1"/>
</dbReference>
<evidence type="ECO:0000256" key="1">
    <source>
        <dbReference type="ARBA" id="ARBA00009437"/>
    </source>
</evidence>
<dbReference type="SUPFAM" id="SSF46785">
    <property type="entry name" value="Winged helix' DNA-binding domain"/>
    <property type="match status" value="2"/>
</dbReference>
<name>A0A918MYM5_9BURK</name>
<dbReference type="EMBL" id="BMYS01000012">
    <property type="protein sequence ID" value="GGW88687.1"/>
    <property type="molecule type" value="Genomic_DNA"/>
</dbReference>